<dbReference type="KEGG" id="cprv:CYPRO_2402"/>
<gene>
    <name evidence="1" type="ORF">CYPRO_2402</name>
</gene>
<protein>
    <submittedName>
        <fullName evidence="1">Uncharacterized protein</fullName>
    </submittedName>
</protein>
<keyword evidence="2" id="KW-1185">Reference proteome</keyword>
<reference evidence="1 2" key="1">
    <citation type="submission" date="2018-03" db="EMBL/GenBank/DDBJ databases">
        <title>Phenotypic and genomic properties of Cyclonatronum proteinivorum gen. nov., sp. nov., a haloalkaliphilic bacteroidete from soda lakes possessing Na+-translocating rhodopsin.</title>
        <authorList>
            <person name="Toshchakov S.V."/>
            <person name="Korzhenkov A."/>
            <person name="Samarov N.I."/>
            <person name="Kublanov I.V."/>
            <person name="Muntyan M.S."/>
            <person name="Sorokin D.Y."/>
        </authorList>
    </citation>
    <scope>NUCLEOTIDE SEQUENCE [LARGE SCALE GENOMIC DNA]</scope>
    <source>
        <strain evidence="1 2">Omega</strain>
    </source>
</reference>
<dbReference type="Proteomes" id="UP000254808">
    <property type="component" value="Chromosome"/>
</dbReference>
<dbReference type="EMBL" id="CP027806">
    <property type="protein sequence ID" value="AXJ01644.1"/>
    <property type="molecule type" value="Genomic_DNA"/>
</dbReference>
<proteinExistence type="predicted"/>
<sequence length="62" mass="6847">MDGDVVKTLRNARTRGFDPVPIPKGWHVYSTEFRTDIHDPGWGRTRVAGEIVGCAVSVFDGC</sequence>
<dbReference type="AlphaFoldDB" id="A0A345UME2"/>
<evidence type="ECO:0000313" key="1">
    <source>
        <dbReference type="EMBL" id="AXJ01644.1"/>
    </source>
</evidence>
<organism evidence="1 2">
    <name type="scientific">Cyclonatronum proteinivorum</name>
    <dbReference type="NCBI Taxonomy" id="1457365"/>
    <lineage>
        <taxon>Bacteria</taxon>
        <taxon>Pseudomonadati</taxon>
        <taxon>Balneolota</taxon>
        <taxon>Balneolia</taxon>
        <taxon>Balneolales</taxon>
        <taxon>Cyclonatronaceae</taxon>
        <taxon>Cyclonatronum</taxon>
    </lineage>
</organism>
<accession>A0A345UME2</accession>
<name>A0A345UME2_9BACT</name>
<evidence type="ECO:0000313" key="2">
    <source>
        <dbReference type="Proteomes" id="UP000254808"/>
    </source>
</evidence>